<sequence length="391" mass="42684">MKLIKKTVERHMNKLCGEIGARATGSIANQSAVNYATKVFENLGYEVLLQEFACMDWQNGGAELVVDGRQVEVSAAEYSLPCDVTGEFVCVESLDKLKSAELANKICILYGDLCKETLMPKSMTFWNPEEHQAIIRELEVKQPLAVITVSFLSEVPVPIIQDGDFDIPCAAVKGNLLPVLLNSQGENQLRLCTERHPAVATNVIATKGTGKKLSFSAHIDTKPTTPGALDNGSGVAALLTLAEQLASVETDYQIELVLFNGEDYYSMPGETTFMAESLTDPTAYHCAFNVDGVGMQNSSTSYSFYEFPEELKLKIEEITAVSPQLEPTDPWSMGDHMLFAGAGIPAVALTSSNIYSLMEAVMHTPNDNLSIVDFDRIAETVVFLKKIVQTC</sequence>
<dbReference type="Proteomes" id="UP000664357">
    <property type="component" value="Unassembled WGS sequence"/>
</dbReference>
<dbReference type="InterPro" id="IPR007484">
    <property type="entry name" value="Peptidase_M28"/>
</dbReference>
<dbReference type="EMBL" id="JAFREL020000003">
    <property type="protein sequence ID" value="MEO1771668.1"/>
    <property type="molecule type" value="Genomic_DNA"/>
</dbReference>
<dbReference type="PANTHER" id="PTHR12147:SF26">
    <property type="entry name" value="PEPTIDASE M28 DOMAIN-CONTAINING PROTEIN"/>
    <property type="match status" value="1"/>
</dbReference>
<feature type="domain" description="Peptidase M28" evidence="1">
    <location>
        <begin position="202"/>
        <end position="378"/>
    </location>
</feature>
<proteinExistence type="predicted"/>
<evidence type="ECO:0000313" key="3">
    <source>
        <dbReference type="Proteomes" id="UP000664357"/>
    </source>
</evidence>
<gene>
    <name evidence="2" type="ORF">JZO67_003649</name>
</gene>
<comment type="caution">
    <text evidence="2">The sequence shown here is derived from an EMBL/GenBank/DDBJ whole genome shotgun (WGS) entry which is preliminary data.</text>
</comment>
<protein>
    <recommendedName>
        <fullName evidence="1">Peptidase M28 domain-containing protein</fullName>
    </recommendedName>
</protein>
<dbReference type="PANTHER" id="PTHR12147">
    <property type="entry name" value="METALLOPEPTIDASE M28 FAMILY MEMBER"/>
    <property type="match status" value="1"/>
</dbReference>
<reference evidence="2 3" key="1">
    <citation type="submission" date="2021-03" db="EMBL/GenBank/DDBJ databases">
        <authorList>
            <person name="Gilmore M.S."/>
            <person name="Schwartzman J."/>
            <person name="Van Tyne D."/>
            <person name="Martin M."/>
            <person name="Earl A.M."/>
            <person name="Manson A.L."/>
            <person name="Straub T."/>
            <person name="Salamzade R."/>
            <person name="Saavedra J."/>
            <person name="Lebreton F."/>
            <person name="Prichula J."/>
            <person name="Schaufler K."/>
            <person name="Gaca A."/>
            <person name="Sgardioli B."/>
            <person name="Wagenaar J."/>
            <person name="Strong T."/>
        </authorList>
    </citation>
    <scope>NUCLEOTIDE SEQUENCE [LARGE SCALE GENOMIC DNA]</scope>
    <source>
        <strain evidence="2 3">665A</strain>
    </source>
</reference>
<evidence type="ECO:0000313" key="2">
    <source>
        <dbReference type="EMBL" id="MEO1771668.1"/>
    </source>
</evidence>
<evidence type="ECO:0000259" key="1">
    <source>
        <dbReference type="Pfam" id="PF04389"/>
    </source>
</evidence>
<organism evidence="2 3">
    <name type="scientific">Candidatus Enterococcus ferrettii</name>
    <dbReference type="NCBI Taxonomy" id="2815324"/>
    <lineage>
        <taxon>Bacteria</taxon>
        <taxon>Bacillati</taxon>
        <taxon>Bacillota</taxon>
        <taxon>Bacilli</taxon>
        <taxon>Lactobacillales</taxon>
        <taxon>Enterococcaceae</taxon>
        <taxon>Enterococcus</taxon>
    </lineage>
</organism>
<dbReference type="Pfam" id="PF04389">
    <property type="entry name" value="Peptidase_M28"/>
    <property type="match status" value="1"/>
</dbReference>
<dbReference type="Gene3D" id="3.40.630.10">
    <property type="entry name" value="Zn peptidases"/>
    <property type="match status" value="1"/>
</dbReference>
<dbReference type="SUPFAM" id="SSF53187">
    <property type="entry name" value="Zn-dependent exopeptidases"/>
    <property type="match status" value="1"/>
</dbReference>
<name>A0ABV0ESS5_9ENTE</name>
<keyword evidence="3" id="KW-1185">Reference proteome</keyword>
<accession>A0ABV0ESS5</accession>
<reference evidence="2 3" key="2">
    <citation type="submission" date="2024-02" db="EMBL/GenBank/DDBJ databases">
        <title>The Genome Sequence of Enterococcus sp. DIV0159.</title>
        <authorList>
            <person name="Earl A."/>
            <person name="Manson A."/>
            <person name="Gilmore M."/>
            <person name="Sanders J."/>
            <person name="Shea T."/>
            <person name="Howe W."/>
            <person name="Livny J."/>
            <person name="Cuomo C."/>
            <person name="Neafsey D."/>
            <person name="Birren B."/>
        </authorList>
    </citation>
    <scope>NUCLEOTIDE SEQUENCE [LARGE SCALE GENOMIC DNA]</scope>
    <source>
        <strain evidence="2 3">665A</strain>
    </source>
</reference>
<dbReference type="RefSeq" id="WP_207704699.1">
    <property type="nucleotide sequence ID" value="NZ_JAFREL020000003.1"/>
</dbReference>
<dbReference type="Gene3D" id="3.50.30.30">
    <property type="match status" value="1"/>
</dbReference>
<dbReference type="InterPro" id="IPR045175">
    <property type="entry name" value="M28_fam"/>
</dbReference>